<reference evidence="2" key="1">
    <citation type="submission" date="2023-11" db="EMBL/GenBank/DDBJ databases">
        <authorList>
            <person name="De Vega J J."/>
            <person name="De Vega J J."/>
        </authorList>
    </citation>
    <scope>NUCLEOTIDE SEQUENCE</scope>
</reference>
<dbReference type="InterPro" id="IPR001810">
    <property type="entry name" value="F-box_dom"/>
</dbReference>
<dbReference type="Gene3D" id="1.20.1280.50">
    <property type="match status" value="1"/>
</dbReference>
<comment type="caution">
    <text evidence="2">The sequence shown here is derived from an EMBL/GenBank/DDBJ whole genome shotgun (WGS) entry which is preliminary data.</text>
</comment>
<dbReference type="SUPFAM" id="SSF81383">
    <property type="entry name" value="F-box domain"/>
    <property type="match status" value="1"/>
</dbReference>
<keyword evidence="3" id="KW-1185">Reference proteome</keyword>
<sequence>MAPSRYSKLKRKVSLPDDVLIHLLKYLDPRSLFVVSKMFRRFRRLTMDFHLPRYKYELARSGMKDGRVALSMAPIVTRLHLLANHQKEWSHLTWTHEYKLQVATPSHSGVSGGILYQIRPHGTYSTLEIAELPSARLGRSPAETRRLRMTTPPIETVCIDPTQALIIGAHIFHQGGIVGIQLHFRDLWSFGQHPRASAESYQLPTQNTMPVARTAISVHGSKLVVTLHFVNGQINHLLMDWRNLGARWIDDLGARLLDDDLLLVLCKKGGHAPVLNLCDISDIATMSVIRQFELPPMWAHLMIEFCSNDSLYRPTPGALFQSDPVNRLLALAAKPVQSVSGNSQSSWMFVNENYFRDAPMRRDYPLVPWTNWSQFVTVKDLSQHQGQLGRPFLVGSRVVYLEYMRPTTYLKIIEFAPFPDASVRPDPSWVVMGHKSGLIPSEAKRRLSSSTTEHYGVDDISISDDNVVLFLELQPGYRPINVLTFGAPPA</sequence>
<evidence type="ECO:0000313" key="2">
    <source>
        <dbReference type="EMBL" id="CAK5267734.1"/>
    </source>
</evidence>
<feature type="domain" description="F-box" evidence="1">
    <location>
        <begin position="9"/>
        <end position="57"/>
    </location>
</feature>
<name>A0AAD2H0N8_9AGAR</name>
<gene>
    <name evidence="2" type="ORF">MYCIT1_LOCUS10495</name>
</gene>
<dbReference type="SMART" id="SM00256">
    <property type="entry name" value="FBOX"/>
    <property type="match status" value="1"/>
</dbReference>
<dbReference type="PROSITE" id="PS50181">
    <property type="entry name" value="FBOX"/>
    <property type="match status" value="1"/>
</dbReference>
<dbReference type="EMBL" id="CAVNYO010000132">
    <property type="protein sequence ID" value="CAK5267734.1"/>
    <property type="molecule type" value="Genomic_DNA"/>
</dbReference>
<dbReference type="InterPro" id="IPR036047">
    <property type="entry name" value="F-box-like_dom_sf"/>
</dbReference>
<protein>
    <recommendedName>
        <fullName evidence="1">F-box domain-containing protein</fullName>
    </recommendedName>
</protein>
<dbReference type="Proteomes" id="UP001295794">
    <property type="component" value="Unassembled WGS sequence"/>
</dbReference>
<dbReference type="AlphaFoldDB" id="A0AAD2H0N8"/>
<proteinExistence type="predicted"/>
<evidence type="ECO:0000313" key="3">
    <source>
        <dbReference type="Proteomes" id="UP001295794"/>
    </source>
</evidence>
<evidence type="ECO:0000259" key="1">
    <source>
        <dbReference type="PROSITE" id="PS50181"/>
    </source>
</evidence>
<dbReference type="Pfam" id="PF00646">
    <property type="entry name" value="F-box"/>
    <property type="match status" value="1"/>
</dbReference>
<organism evidence="2 3">
    <name type="scientific">Mycena citricolor</name>
    <dbReference type="NCBI Taxonomy" id="2018698"/>
    <lineage>
        <taxon>Eukaryota</taxon>
        <taxon>Fungi</taxon>
        <taxon>Dikarya</taxon>
        <taxon>Basidiomycota</taxon>
        <taxon>Agaricomycotina</taxon>
        <taxon>Agaricomycetes</taxon>
        <taxon>Agaricomycetidae</taxon>
        <taxon>Agaricales</taxon>
        <taxon>Marasmiineae</taxon>
        <taxon>Mycenaceae</taxon>
        <taxon>Mycena</taxon>
    </lineage>
</organism>
<accession>A0AAD2H0N8</accession>